<proteinExistence type="predicted"/>
<dbReference type="Proteomes" id="UP000029981">
    <property type="component" value="Chromosome 7"/>
</dbReference>
<dbReference type="Gramene" id="KGN43592">
    <property type="protein sequence ID" value="KGN43592"/>
    <property type="gene ID" value="Csa_7G047280"/>
</dbReference>
<organism evidence="1 2">
    <name type="scientific">Cucumis sativus</name>
    <name type="common">Cucumber</name>
    <dbReference type="NCBI Taxonomy" id="3659"/>
    <lineage>
        <taxon>Eukaryota</taxon>
        <taxon>Viridiplantae</taxon>
        <taxon>Streptophyta</taxon>
        <taxon>Embryophyta</taxon>
        <taxon>Tracheophyta</taxon>
        <taxon>Spermatophyta</taxon>
        <taxon>Magnoliopsida</taxon>
        <taxon>eudicotyledons</taxon>
        <taxon>Gunneridae</taxon>
        <taxon>Pentapetalae</taxon>
        <taxon>rosids</taxon>
        <taxon>fabids</taxon>
        <taxon>Cucurbitales</taxon>
        <taxon>Cucurbitaceae</taxon>
        <taxon>Benincaseae</taxon>
        <taxon>Cucumis</taxon>
    </lineage>
</organism>
<evidence type="ECO:0000313" key="2">
    <source>
        <dbReference type="Proteomes" id="UP000029981"/>
    </source>
</evidence>
<reference evidence="1 2" key="4">
    <citation type="journal article" date="2011" name="BMC Genomics">
        <title>RNA-Seq improves annotation of protein-coding genes in the cucumber genome.</title>
        <authorList>
            <person name="Li Z."/>
            <person name="Zhang Z."/>
            <person name="Yan P."/>
            <person name="Huang S."/>
            <person name="Fei Z."/>
            <person name="Lin K."/>
        </authorList>
    </citation>
    <scope>NUCLEOTIDE SEQUENCE [LARGE SCALE GENOMIC DNA]</scope>
    <source>
        <strain evidence="2">cv. 9930</strain>
    </source>
</reference>
<dbReference type="AlphaFoldDB" id="A0A0A0K5P2"/>
<reference evidence="1 2" key="3">
    <citation type="journal article" date="2010" name="BMC Genomics">
        <title>Transcriptome sequencing and comparative analysis of cucumber flowers with different sex types.</title>
        <authorList>
            <person name="Guo S."/>
            <person name="Zheng Y."/>
            <person name="Joung J.G."/>
            <person name="Liu S."/>
            <person name="Zhang Z."/>
            <person name="Crasta O.R."/>
            <person name="Sobral B.W."/>
            <person name="Xu Y."/>
            <person name="Huang S."/>
            <person name="Fei Z."/>
        </authorList>
    </citation>
    <scope>NUCLEOTIDE SEQUENCE [LARGE SCALE GENOMIC DNA]</scope>
    <source>
        <strain evidence="2">cv. 9930</strain>
    </source>
</reference>
<name>A0A0A0K5P2_CUCSA</name>
<protein>
    <submittedName>
        <fullName evidence="1">Uncharacterized protein</fullName>
    </submittedName>
</protein>
<evidence type="ECO:0000313" key="1">
    <source>
        <dbReference type="EMBL" id="KGN43592.1"/>
    </source>
</evidence>
<reference evidence="1 2" key="2">
    <citation type="journal article" date="2009" name="PLoS ONE">
        <title>An integrated genetic and cytogenetic map of the cucumber genome.</title>
        <authorList>
            <person name="Ren Y."/>
            <person name="Zhang Z."/>
            <person name="Liu J."/>
            <person name="Staub J.E."/>
            <person name="Han Y."/>
            <person name="Cheng Z."/>
            <person name="Li X."/>
            <person name="Lu J."/>
            <person name="Miao H."/>
            <person name="Kang H."/>
            <person name="Xie B."/>
            <person name="Gu X."/>
            <person name="Wang X."/>
            <person name="Du Y."/>
            <person name="Jin W."/>
            <person name="Huang S."/>
        </authorList>
    </citation>
    <scope>NUCLEOTIDE SEQUENCE [LARGE SCALE GENOMIC DNA]</scope>
    <source>
        <strain evidence="2">cv. 9930</strain>
    </source>
</reference>
<gene>
    <name evidence="1" type="ORF">Csa_7G047280</name>
</gene>
<dbReference type="EMBL" id="CM002928">
    <property type="protein sequence ID" value="KGN43592.1"/>
    <property type="molecule type" value="Genomic_DNA"/>
</dbReference>
<accession>A0A0A0K5P2</accession>
<sequence length="88" mass="9730">MGSGNMVCFDSSISRWFLRFELAMGICNSNGPPTWHLSFIVFGKSETVLSQALQTKGSTKVARSPRRICTKISRNIVSHHLYSPAVNA</sequence>
<reference evidence="1 2" key="1">
    <citation type="journal article" date="2009" name="Nat. Genet.">
        <title>The genome of the cucumber, Cucumis sativus L.</title>
        <authorList>
            <person name="Huang S."/>
            <person name="Li R."/>
            <person name="Zhang Z."/>
            <person name="Li L."/>
            <person name="Gu X."/>
            <person name="Fan W."/>
            <person name="Lucas W.J."/>
            <person name="Wang X."/>
            <person name="Xie B."/>
            <person name="Ni P."/>
            <person name="Ren Y."/>
            <person name="Zhu H."/>
            <person name="Li J."/>
            <person name="Lin K."/>
            <person name="Jin W."/>
            <person name="Fei Z."/>
            <person name="Li G."/>
            <person name="Staub J."/>
            <person name="Kilian A."/>
            <person name="van der Vossen E.A."/>
            <person name="Wu Y."/>
            <person name="Guo J."/>
            <person name="He J."/>
            <person name="Jia Z."/>
            <person name="Ren Y."/>
            <person name="Tian G."/>
            <person name="Lu Y."/>
            <person name="Ruan J."/>
            <person name="Qian W."/>
            <person name="Wang M."/>
            <person name="Huang Q."/>
            <person name="Li B."/>
            <person name="Xuan Z."/>
            <person name="Cao J."/>
            <person name="Asan"/>
            <person name="Wu Z."/>
            <person name="Zhang J."/>
            <person name="Cai Q."/>
            <person name="Bai Y."/>
            <person name="Zhao B."/>
            <person name="Han Y."/>
            <person name="Li Y."/>
            <person name="Li X."/>
            <person name="Wang S."/>
            <person name="Shi Q."/>
            <person name="Liu S."/>
            <person name="Cho W.K."/>
            <person name="Kim J.Y."/>
            <person name="Xu Y."/>
            <person name="Heller-Uszynska K."/>
            <person name="Miao H."/>
            <person name="Cheng Z."/>
            <person name="Zhang S."/>
            <person name="Wu J."/>
            <person name="Yang Y."/>
            <person name="Kang H."/>
            <person name="Li M."/>
            <person name="Liang H."/>
            <person name="Ren X."/>
            <person name="Shi Z."/>
            <person name="Wen M."/>
            <person name="Jian M."/>
            <person name="Yang H."/>
            <person name="Zhang G."/>
            <person name="Yang Z."/>
            <person name="Chen R."/>
            <person name="Liu S."/>
            <person name="Li J."/>
            <person name="Ma L."/>
            <person name="Liu H."/>
            <person name="Zhou Y."/>
            <person name="Zhao J."/>
            <person name="Fang X."/>
            <person name="Li G."/>
            <person name="Fang L."/>
            <person name="Li Y."/>
            <person name="Liu D."/>
            <person name="Zheng H."/>
            <person name="Zhang Y."/>
            <person name="Qin N."/>
            <person name="Li Z."/>
            <person name="Yang G."/>
            <person name="Yang S."/>
            <person name="Bolund L."/>
            <person name="Kristiansen K."/>
            <person name="Zheng H."/>
            <person name="Li S."/>
            <person name="Zhang X."/>
            <person name="Yang H."/>
            <person name="Wang J."/>
            <person name="Sun R."/>
            <person name="Zhang B."/>
            <person name="Jiang S."/>
            <person name="Wang J."/>
            <person name="Du Y."/>
            <person name="Li S."/>
        </authorList>
    </citation>
    <scope>NUCLEOTIDE SEQUENCE [LARGE SCALE GENOMIC DNA]</scope>
    <source>
        <strain evidence="2">cv. 9930</strain>
    </source>
</reference>
<keyword evidence="2" id="KW-1185">Reference proteome</keyword>